<reference evidence="2" key="1">
    <citation type="journal article" date="2020" name="mSystems">
        <title>Genome- and Community-Level Interaction Insights into Carbon Utilization and Element Cycling Functions of Hydrothermarchaeota in Hydrothermal Sediment.</title>
        <authorList>
            <person name="Zhou Z."/>
            <person name="Liu Y."/>
            <person name="Xu W."/>
            <person name="Pan J."/>
            <person name="Luo Z.H."/>
            <person name="Li M."/>
        </authorList>
    </citation>
    <scope>NUCLEOTIDE SEQUENCE [LARGE SCALE GENOMIC DNA]</scope>
    <source>
        <strain evidence="2">HyVt-369</strain>
    </source>
</reference>
<protein>
    <submittedName>
        <fullName evidence="2">Uncharacterized protein</fullName>
    </submittedName>
</protein>
<sequence length="317" mass="34684">MARQKREPKYKCQYCERPLDNSTTKTSHELACPKNPKNIKIESKETPPGSQSKGGKKTTSGKQSTAKQTELEKDDKILQQLPTISKLMEDVEGLKVIPGAIEANQLQIGQLADAIEKQNVLMVGIANKIANPSQVPKANTGKVQLSQVNNQADEALAASLAADKGKIGGSSEEKETDAVSKMEKLKREAEEKKVPGSGQTGQVETGGVDPSLAALADPNMPEGIQKILLYATVAEKFLPLINSFRGGQPQPAQTPDDFKMLERVYSNMTSVFSNALKLTQGFRQEARKEVLEEITDGYKLIPKREPPKEETEREVLE</sequence>
<feature type="compositionally biased region" description="Basic and acidic residues" evidence="1">
    <location>
        <begin position="1"/>
        <end position="10"/>
    </location>
</feature>
<feature type="region of interest" description="Disordered" evidence="1">
    <location>
        <begin position="1"/>
        <end position="75"/>
    </location>
</feature>
<dbReference type="AlphaFoldDB" id="A0A7C1SMQ9"/>
<dbReference type="EMBL" id="DRHL01000012">
    <property type="protein sequence ID" value="HEB13397.1"/>
    <property type="molecule type" value="Genomic_DNA"/>
</dbReference>
<comment type="caution">
    <text evidence="2">The sequence shown here is derived from an EMBL/GenBank/DDBJ whole genome shotgun (WGS) entry which is preliminary data.</text>
</comment>
<accession>A0A7C1SMQ9</accession>
<dbReference type="Proteomes" id="UP000885695">
    <property type="component" value="Unassembled WGS sequence"/>
</dbReference>
<gene>
    <name evidence="2" type="ORF">ENI13_00270</name>
</gene>
<feature type="compositionally biased region" description="Low complexity" evidence="1">
    <location>
        <begin position="46"/>
        <end position="65"/>
    </location>
</feature>
<evidence type="ECO:0000313" key="2">
    <source>
        <dbReference type="EMBL" id="HEB13397.1"/>
    </source>
</evidence>
<feature type="region of interest" description="Disordered" evidence="1">
    <location>
        <begin position="164"/>
        <end position="214"/>
    </location>
</feature>
<name>A0A7C1SMQ9_UNCC3</name>
<feature type="compositionally biased region" description="Basic and acidic residues" evidence="1">
    <location>
        <begin position="164"/>
        <end position="194"/>
    </location>
</feature>
<evidence type="ECO:0000256" key="1">
    <source>
        <dbReference type="SAM" id="MobiDB-lite"/>
    </source>
</evidence>
<proteinExistence type="predicted"/>
<organism evidence="2">
    <name type="scientific">candidate division CPR3 bacterium</name>
    <dbReference type="NCBI Taxonomy" id="2268181"/>
    <lineage>
        <taxon>Bacteria</taxon>
        <taxon>Bacteria division CPR3</taxon>
    </lineage>
</organism>